<dbReference type="EMBL" id="LN899819">
    <property type="protein sequence ID" value="CUV11448.1"/>
    <property type="molecule type" value="Genomic_DNA"/>
</dbReference>
<protein>
    <submittedName>
        <fullName evidence="2">Uncharacterized protein</fullName>
    </submittedName>
</protein>
<reference evidence="2" key="1">
    <citation type="submission" date="2015-10" db="EMBL/GenBank/DDBJ databases">
        <authorList>
            <person name="Gilbert D.G."/>
        </authorList>
    </citation>
    <scope>NUCLEOTIDE SEQUENCE</scope>
    <source>
        <strain evidence="2">Phyl III-seqv23</strain>
    </source>
</reference>
<gene>
    <name evidence="2" type="ORF">RUN39_v1_140020</name>
</gene>
<organism evidence="2">
    <name type="scientific">Ralstonia solanacearum</name>
    <name type="common">Pseudomonas solanacearum</name>
    <dbReference type="NCBI Taxonomy" id="305"/>
    <lineage>
        <taxon>Bacteria</taxon>
        <taxon>Pseudomonadati</taxon>
        <taxon>Pseudomonadota</taxon>
        <taxon>Betaproteobacteria</taxon>
        <taxon>Burkholderiales</taxon>
        <taxon>Burkholderiaceae</taxon>
        <taxon>Ralstonia</taxon>
        <taxon>Ralstonia solanacearum species complex</taxon>
    </lineage>
</organism>
<dbReference type="AlphaFoldDB" id="A0A0S4TMZ9"/>
<sequence>MKRDGDGAGPDVGTIAFTGTAHGPAQSGKAERGSRIALEADLAGLGGGVPPVASS</sequence>
<feature type="region of interest" description="Disordered" evidence="1">
    <location>
        <begin position="1"/>
        <end position="32"/>
    </location>
</feature>
<proteinExistence type="predicted"/>
<name>A0A0S4TMZ9_RALSL</name>
<accession>A0A0S4TMZ9</accession>
<evidence type="ECO:0000256" key="1">
    <source>
        <dbReference type="SAM" id="MobiDB-lite"/>
    </source>
</evidence>
<evidence type="ECO:0000313" key="2">
    <source>
        <dbReference type="EMBL" id="CUV11448.1"/>
    </source>
</evidence>